<comment type="similarity">
    <text evidence="2 5">Belongs to the RecX family.</text>
</comment>
<evidence type="ECO:0000259" key="6">
    <source>
        <dbReference type="Pfam" id="PF02631"/>
    </source>
</evidence>
<evidence type="ECO:0000256" key="1">
    <source>
        <dbReference type="ARBA" id="ARBA00004496"/>
    </source>
</evidence>
<evidence type="ECO:0000313" key="10">
    <source>
        <dbReference type="Proteomes" id="UP001057134"/>
    </source>
</evidence>
<comment type="function">
    <text evidence="5">Modulates RecA activity.</text>
</comment>
<dbReference type="InterPro" id="IPR053925">
    <property type="entry name" value="RecX_HTH_3rd"/>
</dbReference>
<dbReference type="Pfam" id="PF21981">
    <property type="entry name" value="RecX_HTH3"/>
    <property type="match status" value="1"/>
</dbReference>
<dbReference type="HAMAP" id="MF_01114">
    <property type="entry name" value="RecX"/>
    <property type="match status" value="1"/>
</dbReference>
<evidence type="ECO:0000256" key="4">
    <source>
        <dbReference type="ARBA" id="ARBA00022490"/>
    </source>
</evidence>
<sequence length="238" mass="28244">METDNVRETEQQDAVRCGTITKIERQKRVKDRYNLYIDDQYAFSVHEDVLIKHRLVKGAEIGVEHFRAIAQAQERQQAYVDAIRLLSFRLRSEYELKARLKEKGYDPQVAAETLERLRREQYVDDSQFAEQLAMQRIRSQKKGRNWVRQELQHKGLQPEHIAQALEQVDEETEYRYAFELAFKKYRSDFAEDPLKGRRKAAGFLMRRGYSSRIATRVIRELGLAYGELDLEEADYEFE</sequence>
<dbReference type="PANTHER" id="PTHR33602:SF1">
    <property type="entry name" value="REGULATORY PROTEIN RECX FAMILY PROTEIN"/>
    <property type="match status" value="1"/>
</dbReference>
<dbReference type="RefSeq" id="WP_249862877.1">
    <property type="nucleotide sequence ID" value="NZ_CP027059.1"/>
</dbReference>
<evidence type="ECO:0000259" key="8">
    <source>
        <dbReference type="Pfam" id="PF21982"/>
    </source>
</evidence>
<comment type="subcellular location">
    <subcellularLocation>
        <location evidence="1 5">Cytoplasm</location>
    </subcellularLocation>
</comment>
<reference evidence="9" key="2">
    <citation type="journal article" date="2021" name="J Anim Sci Technol">
        <title>Complete genome sequence of Paenibacillus konkukensis sp. nov. SK3146 as a potential probiotic strain.</title>
        <authorList>
            <person name="Jung H.I."/>
            <person name="Park S."/>
            <person name="Niu K.M."/>
            <person name="Lee S.W."/>
            <person name="Kothari D."/>
            <person name="Yi K.J."/>
            <person name="Kim S.K."/>
        </authorList>
    </citation>
    <scope>NUCLEOTIDE SEQUENCE</scope>
    <source>
        <strain evidence="9">SK3146</strain>
    </source>
</reference>
<dbReference type="Pfam" id="PF21982">
    <property type="entry name" value="RecX_HTH1"/>
    <property type="match status" value="1"/>
</dbReference>
<dbReference type="PANTHER" id="PTHR33602">
    <property type="entry name" value="REGULATORY PROTEIN RECX FAMILY PROTEIN"/>
    <property type="match status" value="1"/>
</dbReference>
<evidence type="ECO:0000256" key="2">
    <source>
        <dbReference type="ARBA" id="ARBA00009695"/>
    </source>
</evidence>
<gene>
    <name evidence="5 9" type="primary">recX</name>
    <name evidence="9" type="ORF">SK3146_06710</name>
</gene>
<organism evidence="9 10">
    <name type="scientific">Paenibacillus konkukensis</name>
    <dbReference type="NCBI Taxonomy" id="2020716"/>
    <lineage>
        <taxon>Bacteria</taxon>
        <taxon>Bacillati</taxon>
        <taxon>Bacillota</taxon>
        <taxon>Bacilli</taxon>
        <taxon>Bacillales</taxon>
        <taxon>Paenibacillaceae</taxon>
        <taxon>Paenibacillus</taxon>
    </lineage>
</organism>
<dbReference type="InterPro" id="IPR003783">
    <property type="entry name" value="Regulatory_RecX"/>
</dbReference>
<feature type="domain" description="RecX first three-helical" evidence="8">
    <location>
        <begin position="78"/>
        <end position="117"/>
    </location>
</feature>
<evidence type="ECO:0000259" key="7">
    <source>
        <dbReference type="Pfam" id="PF21981"/>
    </source>
</evidence>
<dbReference type="Pfam" id="PF02631">
    <property type="entry name" value="RecX_HTH2"/>
    <property type="match status" value="1"/>
</dbReference>
<feature type="domain" description="RecX second three-helical" evidence="6">
    <location>
        <begin position="124"/>
        <end position="165"/>
    </location>
</feature>
<proteinExistence type="inferred from homology"/>
<dbReference type="InterPro" id="IPR036388">
    <property type="entry name" value="WH-like_DNA-bd_sf"/>
</dbReference>
<accession>A0ABY4RZS0</accession>
<evidence type="ECO:0000256" key="3">
    <source>
        <dbReference type="ARBA" id="ARBA00018111"/>
    </source>
</evidence>
<protein>
    <recommendedName>
        <fullName evidence="3 5">Regulatory protein RecX</fullName>
    </recommendedName>
</protein>
<name>A0ABY4RZS0_9BACL</name>
<keyword evidence="4 5" id="KW-0963">Cytoplasm</keyword>
<dbReference type="InterPro" id="IPR053926">
    <property type="entry name" value="RecX_HTH_1st"/>
</dbReference>
<dbReference type="Gene3D" id="1.10.10.10">
    <property type="entry name" value="Winged helix-like DNA-binding domain superfamily/Winged helix DNA-binding domain"/>
    <property type="match status" value="3"/>
</dbReference>
<dbReference type="InterPro" id="IPR053924">
    <property type="entry name" value="RecX_HTH_2nd"/>
</dbReference>
<evidence type="ECO:0000313" key="9">
    <source>
        <dbReference type="EMBL" id="UQZ87413.1"/>
    </source>
</evidence>
<keyword evidence="10" id="KW-1185">Reference proteome</keyword>
<reference evidence="9" key="1">
    <citation type="submission" date="2018-02" db="EMBL/GenBank/DDBJ databases">
        <authorList>
            <person name="Kim S.-K."/>
            <person name="Jung H.-I."/>
            <person name="Lee S.-W."/>
        </authorList>
    </citation>
    <scope>NUCLEOTIDE SEQUENCE</scope>
    <source>
        <strain evidence="9">SK3146</strain>
    </source>
</reference>
<dbReference type="EMBL" id="CP027059">
    <property type="protein sequence ID" value="UQZ87413.1"/>
    <property type="molecule type" value="Genomic_DNA"/>
</dbReference>
<feature type="domain" description="RecX third three-helical" evidence="7">
    <location>
        <begin position="171"/>
        <end position="218"/>
    </location>
</feature>
<dbReference type="Proteomes" id="UP001057134">
    <property type="component" value="Chromosome"/>
</dbReference>
<evidence type="ECO:0000256" key="5">
    <source>
        <dbReference type="HAMAP-Rule" id="MF_01114"/>
    </source>
</evidence>